<keyword evidence="1" id="KW-1133">Transmembrane helix</keyword>
<dbReference type="Proteomes" id="UP000002640">
    <property type="component" value="Unassembled WGS sequence"/>
</dbReference>
<dbReference type="KEGG" id="psoj:PHYSODRAFT_484553"/>
<feature type="transmembrane region" description="Helical" evidence="1">
    <location>
        <begin position="12"/>
        <end position="34"/>
    </location>
</feature>
<feature type="transmembrane region" description="Helical" evidence="1">
    <location>
        <begin position="76"/>
        <end position="101"/>
    </location>
</feature>
<keyword evidence="1" id="KW-0472">Membrane</keyword>
<dbReference type="EMBL" id="JH159152">
    <property type="protein sequence ID" value="EGZ26487.1"/>
    <property type="molecule type" value="Genomic_DNA"/>
</dbReference>
<keyword evidence="1" id="KW-0812">Transmembrane</keyword>
<dbReference type="RefSeq" id="XP_009521775.1">
    <property type="nucleotide sequence ID" value="XM_009523480.1"/>
</dbReference>
<evidence type="ECO:0000313" key="3">
    <source>
        <dbReference type="Proteomes" id="UP000002640"/>
    </source>
</evidence>
<dbReference type="GeneID" id="20655769"/>
<accession>G4YTT4</accession>
<protein>
    <submittedName>
        <fullName evidence="2">Uncharacterized protein</fullName>
    </submittedName>
</protein>
<dbReference type="InParanoid" id="G4YTT4"/>
<dbReference type="AlphaFoldDB" id="G4YTT4"/>
<gene>
    <name evidence="2" type="ORF">PHYSODRAFT_484553</name>
</gene>
<evidence type="ECO:0000256" key="1">
    <source>
        <dbReference type="SAM" id="Phobius"/>
    </source>
</evidence>
<sequence>MTGTISSAGAVAIAVGNAVAYVSLAIALAATWHFPIPFGYILLVGPFVILFWVFAIAVIGPHLIIESVVIRQQIKALLLVITAQGIVAVSYPVFTAIFYRLSEVEQTFFIMVMPLIKLVTKQIIAHATESLHAYVGPVVVFSVDVFNVFYLAICMQISKSTLTAVLMVASDSFHVFIALRSIFRQAVVKDGSSHKAGIQNYLRDLPDKVWNVFEDQQLANICGCRIRVIAPFPLPLSNESIAFMNRIARTRRDTHIYSSSQLKTSRRSTIGSTISSITQPLKQTQGSPATHTQKLNSESRNLEKIVSRRVSSARKILAVVRLSSRTSTDTVLRTISIQKAAEKAVWGALQGLLHAEYLLLAEYIECALPLLYAAYLSVIFHLPVAPWYPQTAFLDHDNLMATVSYLP</sequence>
<keyword evidence="3" id="KW-1185">Reference proteome</keyword>
<organism evidence="2 3">
    <name type="scientific">Phytophthora sojae (strain P6497)</name>
    <name type="common">Soybean stem and root rot agent</name>
    <name type="synonym">Phytophthora megasperma f. sp. glycines</name>
    <dbReference type="NCBI Taxonomy" id="1094619"/>
    <lineage>
        <taxon>Eukaryota</taxon>
        <taxon>Sar</taxon>
        <taxon>Stramenopiles</taxon>
        <taxon>Oomycota</taxon>
        <taxon>Peronosporomycetes</taxon>
        <taxon>Peronosporales</taxon>
        <taxon>Peronosporaceae</taxon>
        <taxon>Phytophthora</taxon>
    </lineage>
</organism>
<feature type="transmembrane region" description="Helical" evidence="1">
    <location>
        <begin position="131"/>
        <end position="153"/>
    </location>
</feature>
<reference evidence="2 3" key="1">
    <citation type="journal article" date="2006" name="Science">
        <title>Phytophthora genome sequences uncover evolutionary origins and mechanisms of pathogenesis.</title>
        <authorList>
            <person name="Tyler B.M."/>
            <person name="Tripathy S."/>
            <person name="Zhang X."/>
            <person name="Dehal P."/>
            <person name="Jiang R.H."/>
            <person name="Aerts A."/>
            <person name="Arredondo F.D."/>
            <person name="Baxter L."/>
            <person name="Bensasson D."/>
            <person name="Beynon J.L."/>
            <person name="Chapman J."/>
            <person name="Damasceno C.M."/>
            <person name="Dorrance A.E."/>
            <person name="Dou D."/>
            <person name="Dickerman A.W."/>
            <person name="Dubchak I.L."/>
            <person name="Garbelotto M."/>
            <person name="Gijzen M."/>
            <person name="Gordon S.G."/>
            <person name="Govers F."/>
            <person name="Grunwald N.J."/>
            <person name="Huang W."/>
            <person name="Ivors K.L."/>
            <person name="Jones R.W."/>
            <person name="Kamoun S."/>
            <person name="Krampis K."/>
            <person name="Lamour K.H."/>
            <person name="Lee M.K."/>
            <person name="McDonald W.H."/>
            <person name="Medina M."/>
            <person name="Meijer H.J."/>
            <person name="Nordberg E.K."/>
            <person name="Maclean D.J."/>
            <person name="Ospina-Giraldo M.D."/>
            <person name="Morris P.F."/>
            <person name="Phuntumart V."/>
            <person name="Putnam N.H."/>
            <person name="Rash S."/>
            <person name="Rose J.K."/>
            <person name="Sakihama Y."/>
            <person name="Salamov A.A."/>
            <person name="Savidor A."/>
            <person name="Scheuring C.F."/>
            <person name="Smith B.M."/>
            <person name="Sobral B.W."/>
            <person name="Terry A."/>
            <person name="Torto-Alalibo T.A."/>
            <person name="Win J."/>
            <person name="Xu Z."/>
            <person name="Zhang H."/>
            <person name="Grigoriev I.V."/>
            <person name="Rokhsar D.S."/>
            <person name="Boore J.L."/>
        </authorList>
    </citation>
    <scope>NUCLEOTIDE SEQUENCE [LARGE SCALE GENOMIC DNA]</scope>
    <source>
        <strain evidence="2 3">P6497</strain>
    </source>
</reference>
<proteinExistence type="predicted"/>
<name>G4YTT4_PHYSP</name>
<feature type="transmembrane region" description="Helical" evidence="1">
    <location>
        <begin position="40"/>
        <end position="64"/>
    </location>
</feature>
<evidence type="ECO:0000313" key="2">
    <source>
        <dbReference type="EMBL" id="EGZ26487.1"/>
    </source>
</evidence>